<keyword evidence="2" id="KW-0813">Transport</keyword>
<dbReference type="PROSITE" id="PS50850">
    <property type="entry name" value="MFS"/>
    <property type="match status" value="1"/>
</dbReference>
<reference evidence="9 10" key="1">
    <citation type="submission" date="2020-07" db="EMBL/GenBank/DDBJ databases">
        <title>Alkalicella. sp. LB2 genome.</title>
        <authorList>
            <person name="Postec A."/>
            <person name="Quemeneur M."/>
        </authorList>
    </citation>
    <scope>NUCLEOTIDE SEQUENCE [LARGE SCALE GENOMIC DNA]</scope>
    <source>
        <strain evidence="9 10">LB2</strain>
    </source>
</reference>
<feature type="transmembrane region" description="Helical" evidence="7">
    <location>
        <begin position="89"/>
        <end position="109"/>
    </location>
</feature>
<dbReference type="PANTHER" id="PTHR23513">
    <property type="entry name" value="INTEGRAL MEMBRANE EFFLUX PROTEIN-RELATED"/>
    <property type="match status" value="1"/>
</dbReference>
<evidence type="ECO:0000256" key="2">
    <source>
        <dbReference type="ARBA" id="ARBA00022448"/>
    </source>
</evidence>
<dbReference type="Proteomes" id="UP000516160">
    <property type="component" value="Chromosome"/>
</dbReference>
<feature type="transmembrane region" description="Helical" evidence="7">
    <location>
        <begin position="45"/>
        <end position="68"/>
    </location>
</feature>
<keyword evidence="5 7" id="KW-1133">Transmembrane helix</keyword>
<evidence type="ECO:0000256" key="6">
    <source>
        <dbReference type="ARBA" id="ARBA00023136"/>
    </source>
</evidence>
<protein>
    <submittedName>
        <fullName evidence="9">MFS transporter</fullName>
    </submittedName>
</protein>
<dbReference type="InterPro" id="IPR020846">
    <property type="entry name" value="MFS_dom"/>
</dbReference>
<feature type="transmembrane region" description="Helical" evidence="7">
    <location>
        <begin position="173"/>
        <end position="193"/>
    </location>
</feature>
<feature type="transmembrane region" description="Helical" evidence="7">
    <location>
        <begin position="297"/>
        <end position="314"/>
    </location>
</feature>
<accession>A0A7G9WAQ6</accession>
<feature type="transmembrane region" description="Helical" evidence="7">
    <location>
        <begin position="235"/>
        <end position="260"/>
    </location>
</feature>
<dbReference type="Gene3D" id="1.20.1250.20">
    <property type="entry name" value="MFS general substrate transporter like domains"/>
    <property type="match status" value="1"/>
</dbReference>
<dbReference type="PANTHER" id="PTHR23513:SF6">
    <property type="entry name" value="MAJOR FACILITATOR SUPERFAMILY ASSOCIATED DOMAIN-CONTAINING PROTEIN"/>
    <property type="match status" value="1"/>
</dbReference>
<evidence type="ECO:0000256" key="3">
    <source>
        <dbReference type="ARBA" id="ARBA00022475"/>
    </source>
</evidence>
<dbReference type="Pfam" id="PF07690">
    <property type="entry name" value="MFS_1"/>
    <property type="match status" value="1"/>
</dbReference>
<comment type="subcellular location">
    <subcellularLocation>
        <location evidence="1">Cell membrane</location>
        <topology evidence="1">Multi-pass membrane protein</topology>
    </subcellularLocation>
</comment>
<name>A0A7G9WAQ6_ALKCA</name>
<dbReference type="GO" id="GO:0022857">
    <property type="term" value="F:transmembrane transporter activity"/>
    <property type="evidence" value="ECO:0007669"/>
    <property type="project" value="InterPro"/>
</dbReference>
<feature type="transmembrane region" description="Helical" evidence="7">
    <location>
        <begin position="115"/>
        <end position="137"/>
    </location>
</feature>
<evidence type="ECO:0000256" key="5">
    <source>
        <dbReference type="ARBA" id="ARBA00022989"/>
    </source>
</evidence>
<dbReference type="InterPro" id="IPR036259">
    <property type="entry name" value="MFS_trans_sf"/>
</dbReference>
<keyword evidence="3" id="KW-1003">Cell membrane</keyword>
<evidence type="ECO:0000259" key="8">
    <source>
        <dbReference type="PROSITE" id="PS50850"/>
    </source>
</evidence>
<evidence type="ECO:0000313" key="9">
    <source>
        <dbReference type="EMBL" id="QNO15768.1"/>
    </source>
</evidence>
<keyword evidence="4 7" id="KW-0812">Transmembrane</keyword>
<evidence type="ECO:0000256" key="7">
    <source>
        <dbReference type="SAM" id="Phobius"/>
    </source>
</evidence>
<dbReference type="InterPro" id="IPR022324">
    <property type="entry name" value="Bacilysin_exporter_BacE_put"/>
</dbReference>
<feature type="transmembrane region" description="Helical" evidence="7">
    <location>
        <begin position="357"/>
        <end position="379"/>
    </location>
</feature>
<feature type="transmembrane region" description="Helical" evidence="7">
    <location>
        <begin position="266"/>
        <end position="285"/>
    </location>
</feature>
<dbReference type="GO" id="GO:0005886">
    <property type="term" value="C:plasma membrane"/>
    <property type="evidence" value="ECO:0007669"/>
    <property type="project" value="UniProtKB-SubCell"/>
</dbReference>
<keyword evidence="10" id="KW-1185">Reference proteome</keyword>
<dbReference type="InterPro" id="IPR011701">
    <property type="entry name" value="MFS"/>
</dbReference>
<dbReference type="CDD" id="cd06173">
    <property type="entry name" value="MFS_MefA_like"/>
    <property type="match status" value="1"/>
</dbReference>
<dbReference type="AlphaFoldDB" id="A0A7G9WAQ6"/>
<gene>
    <name evidence="9" type="ORF">HYG86_13850</name>
</gene>
<evidence type="ECO:0000256" key="4">
    <source>
        <dbReference type="ARBA" id="ARBA00022692"/>
    </source>
</evidence>
<dbReference type="PRINTS" id="PR01988">
    <property type="entry name" value="EXPORTERBACE"/>
</dbReference>
<evidence type="ECO:0000256" key="1">
    <source>
        <dbReference type="ARBA" id="ARBA00004651"/>
    </source>
</evidence>
<feature type="transmembrane region" description="Helical" evidence="7">
    <location>
        <begin position="385"/>
        <end position="405"/>
    </location>
</feature>
<dbReference type="SUPFAM" id="SSF103473">
    <property type="entry name" value="MFS general substrate transporter"/>
    <property type="match status" value="1"/>
</dbReference>
<dbReference type="EMBL" id="CP058559">
    <property type="protein sequence ID" value="QNO15768.1"/>
    <property type="molecule type" value="Genomic_DNA"/>
</dbReference>
<feature type="transmembrane region" description="Helical" evidence="7">
    <location>
        <begin position="320"/>
        <end position="345"/>
    </location>
</feature>
<dbReference type="KEGG" id="acae:HYG86_13850"/>
<feature type="domain" description="Major facilitator superfamily (MFS) profile" evidence="8">
    <location>
        <begin position="23"/>
        <end position="426"/>
    </location>
</feature>
<dbReference type="RefSeq" id="WP_213166174.1">
    <property type="nucleotide sequence ID" value="NZ_CP058559.1"/>
</dbReference>
<sequence length="426" mass="46683">MNVAEVDNVIVDTTKKEKLWNKNFFLLWQGQLVSSLGDQAYSLALGFWILAMTGSTAIMGTLMASSTIPRVIISPFSGVIVDRLDRKKMLIWTDFIRGVLVTTVAVGAYRGWLEIWMVFVTGIILGLCAAFFGPAATSSIPDLVPKSKLVPANSFFQMIYSTTQMLGNMIGGIVYAMVGAPFLFLFNGLSYLFSAGTETFIDIPKVERKDAKITFIQDFKAGLNFVWKFTSLRNLFLTAAVSNFFGSMSFVLMIPLFTLVRGFDSAQYGFAMAAMGLGMLTGMTYTSIMKIPPSQRYRYFCIGGLLSTTSFMIFPFMTNIAVISFILFVAGVGNALINIFIGSIVQMTTPVEMRGKVFGLLSTLSQGLTPIAMALGGILGGILPIQLVLVGCMTFSAMCFMPVVLSPNFKAFMNFNPEQHTLKDVM</sequence>
<proteinExistence type="predicted"/>
<evidence type="ECO:0000313" key="10">
    <source>
        <dbReference type="Proteomes" id="UP000516160"/>
    </source>
</evidence>
<organism evidence="9 10">
    <name type="scientific">Alkalicella caledoniensis</name>
    <dbReference type="NCBI Taxonomy" id="2731377"/>
    <lineage>
        <taxon>Bacteria</taxon>
        <taxon>Bacillati</taxon>
        <taxon>Bacillota</taxon>
        <taxon>Clostridia</taxon>
        <taxon>Eubacteriales</taxon>
        <taxon>Proteinivoracaceae</taxon>
        <taxon>Alkalicella</taxon>
    </lineage>
</organism>
<keyword evidence="6 7" id="KW-0472">Membrane</keyword>